<evidence type="ECO:0000313" key="1">
    <source>
        <dbReference type="EMBL" id="GIH96611.1"/>
    </source>
</evidence>
<evidence type="ECO:0000313" key="2">
    <source>
        <dbReference type="Proteomes" id="UP000619788"/>
    </source>
</evidence>
<gene>
    <name evidence="1" type="ORF">Psi01_72410</name>
</gene>
<accession>A0A8J3SLG6</accession>
<organism evidence="1 2">
    <name type="scientific">Planobispora siamensis</name>
    <dbReference type="NCBI Taxonomy" id="936338"/>
    <lineage>
        <taxon>Bacteria</taxon>
        <taxon>Bacillati</taxon>
        <taxon>Actinomycetota</taxon>
        <taxon>Actinomycetes</taxon>
        <taxon>Streptosporangiales</taxon>
        <taxon>Streptosporangiaceae</taxon>
        <taxon>Planobispora</taxon>
    </lineage>
</organism>
<keyword evidence="2" id="KW-1185">Reference proteome</keyword>
<dbReference type="RefSeq" id="WP_204068645.1">
    <property type="nucleotide sequence ID" value="NZ_BOOJ01000068.1"/>
</dbReference>
<dbReference type="AlphaFoldDB" id="A0A8J3SLG6"/>
<protein>
    <submittedName>
        <fullName evidence="1">Uncharacterized protein</fullName>
    </submittedName>
</protein>
<comment type="caution">
    <text evidence="1">The sequence shown here is derived from an EMBL/GenBank/DDBJ whole genome shotgun (WGS) entry which is preliminary data.</text>
</comment>
<proteinExistence type="predicted"/>
<dbReference type="EMBL" id="BOOJ01000068">
    <property type="protein sequence ID" value="GIH96611.1"/>
    <property type="molecule type" value="Genomic_DNA"/>
</dbReference>
<sequence>MGSGIWSTDVYSAAERLRAASGASAFAYSDRGARTVHEDLDPHGVRFRESRDSDEHPRSLAVAVLFDVTGSMGGVPRALQTKLPDLLGLLLRKGYATDPQIMFGAIGDATCDRAPLQVGQFESDNRMDEQLGDILLEGGGGGQMTESYELAMYFMARHTSIDCFEKRGRRGYLFIIGDELPYRKVKRREVRDVIGDRLERDIPIAEMVGELTRMYDVYYILPAGASYAGNRDVLATWRALLGQNVLELDDLDAVSETIALTVGLGEDAIDLAEGLDDLEELGSAAGASVSKALARLDRGTLVVGDGLGLDRGGSGVTRL</sequence>
<reference evidence="1 2" key="1">
    <citation type="submission" date="2021-01" db="EMBL/GenBank/DDBJ databases">
        <title>Whole genome shotgun sequence of Planobispora siamensis NBRC 107568.</title>
        <authorList>
            <person name="Komaki H."/>
            <person name="Tamura T."/>
        </authorList>
    </citation>
    <scope>NUCLEOTIDE SEQUENCE [LARGE SCALE GENOMIC DNA]</scope>
    <source>
        <strain evidence="1 2">NBRC 107568</strain>
    </source>
</reference>
<name>A0A8J3SLG6_9ACTN</name>
<dbReference type="Proteomes" id="UP000619788">
    <property type="component" value="Unassembled WGS sequence"/>
</dbReference>